<reference evidence="4 5" key="1">
    <citation type="journal article" date="2016" name="Nat. Commun.">
        <title>Thousands of microbial genomes shed light on interconnected biogeochemical processes in an aquifer system.</title>
        <authorList>
            <person name="Anantharaman K."/>
            <person name="Brown C.T."/>
            <person name="Hug L.A."/>
            <person name="Sharon I."/>
            <person name="Castelle C.J."/>
            <person name="Probst A.J."/>
            <person name="Thomas B.C."/>
            <person name="Singh A."/>
            <person name="Wilkins M.J."/>
            <person name="Karaoz U."/>
            <person name="Brodie E.L."/>
            <person name="Williams K.H."/>
            <person name="Hubbard S.S."/>
            <person name="Banfield J.F."/>
        </authorList>
    </citation>
    <scope>NUCLEOTIDE SEQUENCE [LARGE SCALE GENOMIC DNA]</scope>
</reference>
<dbReference type="EMBL" id="MFIE01000017">
    <property type="protein sequence ID" value="OGF82588.1"/>
    <property type="molecule type" value="Genomic_DNA"/>
</dbReference>
<name>A0A1F5X3X4_9BACT</name>
<protein>
    <recommendedName>
        <fullName evidence="3">Triosephosphate isomerase</fullName>
        <ecNumber evidence="3">5.3.1.1</ecNumber>
    </recommendedName>
</protein>
<dbReference type="InterPro" id="IPR000652">
    <property type="entry name" value="Triosephosphate_isomerase"/>
</dbReference>
<accession>A0A1F5X3X4</accession>
<comment type="subunit">
    <text evidence="3">Homodimer.</text>
</comment>
<dbReference type="Pfam" id="PF00121">
    <property type="entry name" value="TIM"/>
    <property type="match status" value="1"/>
</dbReference>
<comment type="subcellular location">
    <subcellularLocation>
        <location evidence="3">Cytoplasm</location>
    </subcellularLocation>
</comment>
<proteinExistence type="inferred from homology"/>
<sequence length="253" mass="27838">MKRIIIANWKMAPQTSKEAKKIFERVKTKAKKIKGADIVIAPPEIYLSLFGPSGNLKIGAQDVSAFEQGAWTGEVSAKMLKNLGASYVLIGHSERRELGESEEMIHEKMYQALSHGLRAVLCVGEKEKNREAFPSLVREEIKSALKGIPRRLASRTIIAYEPVWAISSHSGGKADSPQNFFEMSIYIRRIVLDIWGKAAALKIPIIYGGSVNSKNAAGFLQAEGGSGLLVGRASLSPEEFNKILDEANKNEKR</sequence>
<dbReference type="UniPathway" id="UPA00138"/>
<dbReference type="NCBIfam" id="TIGR00419">
    <property type="entry name" value="tim"/>
    <property type="match status" value="1"/>
</dbReference>
<dbReference type="InterPro" id="IPR013785">
    <property type="entry name" value="Aldolase_TIM"/>
</dbReference>
<dbReference type="PANTHER" id="PTHR21139">
    <property type="entry name" value="TRIOSEPHOSPHATE ISOMERASE"/>
    <property type="match status" value="1"/>
</dbReference>
<dbReference type="PROSITE" id="PS51440">
    <property type="entry name" value="TIM_2"/>
    <property type="match status" value="1"/>
</dbReference>
<gene>
    <name evidence="4" type="ORF">A3B18_01340</name>
</gene>
<dbReference type="PANTHER" id="PTHR21139:SF42">
    <property type="entry name" value="TRIOSEPHOSPHATE ISOMERASE"/>
    <property type="match status" value="1"/>
</dbReference>
<evidence type="ECO:0000313" key="5">
    <source>
        <dbReference type="Proteomes" id="UP000178684"/>
    </source>
</evidence>
<dbReference type="GO" id="GO:0005829">
    <property type="term" value="C:cytosol"/>
    <property type="evidence" value="ECO:0007669"/>
    <property type="project" value="TreeGrafter"/>
</dbReference>
<keyword evidence="2 3" id="KW-0413">Isomerase</keyword>
<dbReference type="Gene3D" id="3.20.20.70">
    <property type="entry name" value="Aldolase class I"/>
    <property type="match status" value="1"/>
</dbReference>
<comment type="caution">
    <text evidence="4">The sequence shown here is derived from an EMBL/GenBank/DDBJ whole genome shotgun (WGS) entry which is preliminary data.</text>
</comment>
<keyword evidence="3" id="KW-0963">Cytoplasm</keyword>
<evidence type="ECO:0000256" key="3">
    <source>
        <dbReference type="RuleBase" id="RU363013"/>
    </source>
</evidence>
<organism evidence="4 5">
    <name type="scientific">Candidatus Giovannonibacteria bacterium RIFCSPLOWO2_01_FULL_46_13</name>
    <dbReference type="NCBI Taxonomy" id="1798352"/>
    <lineage>
        <taxon>Bacteria</taxon>
        <taxon>Candidatus Giovannoniibacteriota</taxon>
    </lineage>
</organism>
<comment type="similarity">
    <text evidence="1 3">Belongs to the triosephosphate isomerase family.</text>
</comment>
<dbReference type="EC" id="5.3.1.1" evidence="3"/>
<keyword evidence="3" id="KW-0312">Gluconeogenesis</keyword>
<dbReference type="GO" id="GO:0046166">
    <property type="term" value="P:glyceraldehyde-3-phosphate biosynthetic process"/>
    <property type="evidence" value="ECO:0007669"/>
    <property type="project" value="TreeGrafter"/>
</dbReference>
<dbReference type="Proteomes" id="UP000178684">
    <property type="component" value="Unassembled WGS sequence"/>
</dbReference>
<dbReference type="InterPro" id="IPR035990">
    <property type="entry name" value="TIM_sf"/>
</dbReference>
<keyword evidence="3" id="KW-0324">Glycolysis</keyword>
<dbReference type="GO" id="GO:0006094">
    <property type="term" value="P:gluconeogenesis"/>
    <property type="evidence" value="ECO:0007669"/>
    <property type="project" value="UniProtKB-UniPathway"/>
</dbReference>
<dbReference type="GO" id="GO:0004807">
    <property type="term" value="F:triose-phosphate isomerase activity"/>
    <property type="evidence" value="ECO:0007669"/>
    <property type="project" value="UniProtKB-UniRule"/>
</dbReference>
<evidence type="ECO:0000256" key="2">
    <source>
        <dbReference type="ARBA" id="ARBA00023235"/>
    </source>
</evidence>
<dbReference type="AlphaFoldDB" id="A0A1F5X3X4"/>
<evidence type="ECO:0000256" key="1">
    <source>
        <dbReference type="ARBA" id="ARBA00007422"/>
    </source>
</evidence>
<dbReference type="SUPFAM" id="SSF51351">
    <property type="entry name" value="Triosephosphate isomerase (TIM)"/>
    <property type="match status" value="1"/>
</dbReference>
<dbReference type="GO" id="GO:0019563">
    <property type="term" value="P:glycerol catabolic process"/>
    <property type="evidence" value="ECO:0007669"/>
    <property type="project" value="TreeGrafter"/>
</dbReference>
<comment type="pathway">
    <text evidence="3">Carbohydrate biosynthesis; gluconeogenesis.</text>
</comment>
<dbReference type="UniPathway" id="UPA00109">
    <property type="reaction ID" value="UER00189"/>
</dbReference>
<evidence type="ECO:0000313" key="4">
    <source>
        <dbReference type="EMBL" id="OGF82588.1"/>
    </source>
</evidence>
<comment type="pathway">
    <text evidence="3">Carbohydrate degradation; glycolysis; D-glyceraldehyde 3-phosphate from glycerone phosphate: step 1/1.</text>
</comment>
<comment type="catalytic activity">
    <reaction evidence="3">
        <text>D-glyceraldehyde 3-phosphate = dihydroxyacetone phosphate</text>
        <dbReference type="Rhea" id="RHEA:18585"/>
        <dbReference type="ChEBI" id="CHEBI:57642"/>
        <dbReference type="ChEBI" id="CHEBI:59776"/>
        <dbReference type="EC" id="5.3.1.1"/>
    </reaction>
</comment>
<dbReference type="CDD" id="cd00311">
    <property type="entry name" value="TIM"/>
    <property type="match status" value="1"/>
</dbReference>
<dbReference type="GO" id="GO:0006096">
    <property type="term" value="P:glycolytic process"/>
    <property type="evidence" value="ECO:0007669"/>
    <property type="project" value="UniProtKB-UniRule"/>
</dbReference>